<sequence length="807" mass="90154">MKNKLLLFIPTILFTLAGTGALSQQLQISGTIKNGDQTVAGATVTLLPANLQTATDTGGHFSLSALSSGKYELTVTYLGAEAYRRKINLDNKSISLKIDVDKHDVRELSEVNIQDEAYRQASGNLRQVEGTAIYAGKKTEVINIANLNVNLATNNTRQIYSRAAGINIIEYDGGGLQLGIGGRGLNPSRVSNFNTRQNGYDISADALGYPESYYTPTTEAVDRIEIIRGAASLQYGTQFGGLINFKMKQGPANKPFEITSRQTAGSFGFFNTFNSIGGTVKKLNYYAYYQYKRGDGWRPNNHFDQKGAYIHLDYAFTDRLKVTGEYTYMTYLAKLPGGLTDAEFAADPGQSNRARNWFKVNWNLASLTVDYKLGDNTKLNWRSYHLSADRIALGILDYINRPDPGGPRDMLNDHYSNYGSELRLLHQYKLGGTQINSLLTGVRVYKGKTLRSQGAADAGSGPDFNYTGDYPSSSRYTFPGTNMAVFTENIFQINDKWSVTPGARFEFISTKANGYYTTRSSPYPDYYLIQNPENKVNNRSFVFFGIGTSYKPVNGVEVYANISQNYRSVNFNDIRVLNVNARVDSNLTDERGYTIDGGVRGNINSFMRYDVSVFYLKYNRRIGSVFTTNDDYTVAYRFRKNIGDSRNIGLESLIEADLLKAFTQGSSKYKLSVYTNFALIDAKYVNSLDKSVLKGNMVEFVPPVLFRTGLSFGNKCFDVSYQFSYVGKQYSDATNTEFSPRAIDGVVPAYKVMDLSASYNWKWFTLSGSVNNLANARYFTRRADGYPGPGILPSDPRGYYVTMQIRY</sequence>
<evidence type="ECO:0000256" key="3">
    <source>
        <dbReference type="ARBA" id="ARBA00022452"/>
    </source>
</evidence>
<dbReference type="InterPro" id="IPR036942">
    <property type="entry name" value="Beta-barrel_TonB_sf"/>
</dbReference>
<dbReference type="SUPFAM" id="SSF49464">
    <property type="entry name" value="Carboxypeptidase regulatory domain-like"/>
    <property type="match status" value="1"/>
</dbReference>
<dbReference type="SUPFAM" id="SSF56935">
    <property type="entry name" value="Porins"/>
    <property type="match status" value="1"/>
</dbReference>
<evidence type="ECO:0000256" key="9">
    <source>
        <dbReference type="RuleBase" id="RU003357"/>
    </source>
</evidence>
<proteinExistence type="inferred from homology"/>
<dbReference type="Pfam" id="PF00593">
    <property type="entry name" value="TonB_dep_Rec_b-barrel"/>
    <property type="match status" value="1"/>
</dbReference>
<keyword evidence="6 8" id="KW-0472">Membrane</keyword>
<keyword evidence="5 9" id="KW-0798">TonB box</keyword>
<comment type="similarity">
    <text evidence="8 9">Belongs to the TonB-dependent receptor family.</text>
</comment>
<evidence type="ECO:0000256" key="1">
    <source>
        <dbReference type="ARBA" id="ARBA00004571"/>
    </source>
</evidence>
<evidence type="ECO:0000313" key="14">
    <source>
        <dbReference type="Proteomes" id="UP000199072"/>
    </source>
</evidence>
<evidence type="ECO:0000256" key="7">
    <source>
        <dbReference type="ARBA" id="ARBA00023237"/>
    </source>
</evidence>
<dbReference type="EMBL" id="FNAI01000001">
    <property type="protein sequence ID" value="SDD38936.1"/>
    <property type="molecule type" value="Genomic_DNA"/>
</dbReference>
<evidence type="ECO:0000256" key="2">
    <source>
        <dbReference type="ARBA" id="ARBA00022448"/>
    </source>
</evidence>
<dbReference type="STRING" id="1391627.SAMN05216464_101601"/>
<protein>
    <submittedName>
        <fullName evidence="13">Fe(3+) dicitrate transport protein</fullName>
    </submittedName>
</protein>
<evidence type="ECO:0000259" key="12">
    <source>
        <dbReference type="Pfam" id="PF07715"/>
    </source>
</evidence>
<dbReference type="OrthoDB" id="9758472at2"/>
<evidence type="ECO:0000259" key="11">
    <source>
        <dbReference type="Pfam" id="PF00593"/>
    </source>
</evidence>
<dbReference type="InterPro" id="IPR008969">
    <property type="entry name" value="CarboxyPept-like_regulatory"/>
</dbReference>
<dbReference type="InterPro" id="IPR000531">
    <property type="entry name" value="Beta-barrel_TonB"/>
</dbReference>
<accession>A0A1G6UE08</accession>
<keyword evidence="7 8" id="KW-0998">Cell outer membrane</keyword>
<organism evidence="13 14">
    <name type="scientific">Mucilaginibacter pineti</name>
    <dbReference type="NCBI Taxonomy" id="1391627"/>
    <lineage>
        <taxon>Bacteria</taxon>
        <taxon>Pseudomonadati</taxon>
        <taxon>Bacteroidota</taxon>
        <taxon>Sphingobacteriia</taxon>
        <taxon>Sphingobacteriales</taxon>
        <taxon>Sphingobacteriaceae</taxon>
        <taxon>Mucilaginibacter</taxon>
    </lineage>
</organism>
<name>A0A1G6UE08_9SPHI</name>
<evidence type="ECO:0000256" key="6">
    <source>
        <dbReference type="ARBA" id="ARBA00023136"/>
    </source>
</evidence>
<keyword evidence="14" id="KW-1185">Reference proteome</keyword>
<dbReference type="Pfam" id="PF07715">
    <property type="entry name" value="Plug"/>
    <property type="match status" value="1"/>
</dbReference>
<feature type="chain" id="PRO_5011483489" evidence="10">
    <location>
        <begin position="18"/>
        <end position="807"/>
    </location>
</feature>
<evidence type="ECO:0000313" key="13">
    <source>
        <dbReference type="EMBL" id="SDD38936.1"/>
    </source>
</evidence>
<evidence type="ECO:0000256" key="4">
    <source>
        <dbReference type="ARBA" id="ARBA00022692"/>
    </source>
</evidence>
<gene>
    <name evidence="13" type="ORF">SAMN05216464_101601</name>
</gene>
<reference evidence="13 14" key="1">
    <citation type="submission" date="2016-10" db="EMBL/GenBank/DDBJ databases">
        <authorList>
            <person name="de Groot N.N."/>
        </authorList>
    </citation>
    <scope>NUCLEOTIDE SEQUENCE [LARGE SCALE GENOMIC DNA]</scope>
    <source>
        <strain evidence="13 14">47C3B</strain>
    </source>
</reference>
<keyword evidence="2 8" id="KW-0813">Transport</keyword>
<feature type="domain" description="TonB-dependent receptor plug" evidence="12">
    <location>
        <begin position="140"/>
        <end position="238"/>
    </location>
</feature>
<keyword evidence="10" id="KW-0732">Signal</keyword>
<dbReference type="Gene3D" id="2.40.170.20">
    <property type="entry name" value="TonB-dependent receptor, beta-barrel domain"/>
    <property type="match status" value="1"/>
</dbReference>
<evidence type="ECO:0000256" key="10">
    <source>
        <dbReference type="SAM" id="SignalP"/>
    </source>
</evidence>
<comment type="subcellular location">
    <subcellularLocation>
        <location evidence="1 8">Cell outer membrane</location>
        <topology evidence="1 8">Multi-pass membrane protein</topology>
    </subcellularLocation>
</comment>
<dbReference type="Pfam" id="PF13715">
    <property type="entry name" value="CarbopepD_reg_2"/>
    <property type="match status" value="1"/>
</dbReference>
<dbReference type="PANTHER" id="PTHR30442">
    <property type="entry name" value="IRON III DICITRATE TRANSPORT PROTEIN FECA"/>
    <property type="match status" value="1"/>
</dbReference>
<dbReference type="PROSITE" id="PS52016">
    <property type="entry name" value="TONB_DEPENDENT_REC_3"/>
    <property type="match status" value="1"/>
</dbReference>
<dbReference type="InterPro" id="IPR037066">
    <property type="entry name" value="Plug_dom_sf"/>
</dbReference>
<feature type="signal peptide" evidence="10">
    <location>
        <begin position="1"/>
        <end position="17"/>
    </location>
</feature>
<evidence type="ECO:0000256" key="8">
    <source>
        <dbReference type="PROSITE-ProRule" id="PRU01360"/>
    </source>
</evidence>
<dbReference type="PANTHER" id="PTHR30442:SF0">
    <property type="entry name" value="FE(3+) DICITRATE TRANSPORT PROTEIN FECA"/>
    <property type="match status" value="1"/>
</dbReference>
<keyword evidence="3 8" id="KW-1134">Transmembrane beta strand</keyword>
<feature type="domain" description="TonB-dependent receptor-like beta-barrel" evidence="11">
    <location>
        <begin position="327"/>
        <end position="773"/>
    </location>
</feature>
<dbReference type="Gene3D" id="2.170.130.10">
    <property type="entry name" value="TonB-dependent receptor, plug domain"/>
    <property type="match status" value="1"/>
</dbReference>
<dbReference type="RefSeq" id="WP_091144002.1">
    <property type="nucleotide sequence ID" value="NZ_FNAI01000001.1"/>
</dbReference>
<dbReference type="AlphaFoldDB" id="A0A1G6UE08"/>
<keyword evidence="4 8" id="KW-0812">Transmembrane</keyword>
<evidence type="ECO:0000256" key="5">
    <source>
        <dbReference type="ARBA" id="ARBA00023077"/>
    </source>
</evidence>
<dbReference type="GO" id="GO:0009279">
    <property type="term" value="C:cell outer membrane"/>
    <property type="evidence" value="ECO:0007669"/>
    <property type="project" value="UniProtKB-SubCell"/>
</dbReference>
<dbReference type="InterPro" id="IPR039426">
    <property type="entry name" value="TonB-dep_rcpt-like"/>
</dbReference>
<dbReference type="GO" id="GO:0033214">
    <property type="term" value="P:siderophore-iron import into cell"/>
    <property type="evidence" value="ECO:0007669"/>
    <property type="project" value="TreeGrafter"/>
</dbReference>
<dbReference type="Gene3D" id="2.60.40.1120">
    <property type="entry name" value="Carboxypeptidase-like, regulatory domain"/>
    <property type="match status" value="1"/>
</dbReference>
<dbReference type="InterPro" id="IPR012910">
    <property type="entry name" value="Plug_dom"/>
</dbReference>
<dbReference type="Proteomes" id="UP000199072">
    <property type="component" value="Unassembled WGS sequence"/>
</dbReference>